<evidence type="ECO:0000259" key="6">
    <source>
        <dbReference type="Pfam" id="PF08281"/>
    </source>
</evidence>
<dbReference type="InterPro" id="IPR014284">
    <property type="entry name" value="RNA_pol_sigma-70_dom"/>
</dbReference>
<dbReference type="InterPro" id="IPR007627">
    <property type="entry name" value="RNA_pol_sigma70_r2"/>
</dbReference>
<name>A0ABZ0TKR6_9SPHI</name>
<dbReference type="PANTHER" id="PTHR43133">
    <property type="entry name" value="RNA POLYMERASE ECF-TYPE SIGMA FACTO"/>
    <property type="match status" value="1"/>
</dbReference>
<evidence type="ECO:0000259" key="5">
    <source>
        <dbReference type="Pfam" id="PF04542"/>
    </source>
</evidence>
<dbReference type="Pfam" id="PF04542">
    <property type="entry name" value="Sigma70_r2"/>
    <property type="match status" value="1"/>
</dbReference>
<dbReference type="Gene3D" id="1.10.10.10">
    <property type="entry name" value="Winged helix-like DNA-binding domain superfamily/Winged helix DNA-binding domain"/>
    <property type="match status" value="1"/>
</dbReference>
<evidence type="ECO:0000313" key="7">
    <source>
        <dbReference type="EMBL" id="WPU92783.1"/>
    </source>
</evidence>
<feature type="domain" description="RNA polymerase sigma-70 region 2" evidence="5">
    <location>
        <begin position="31"/>
        <end position="92"/>
    </location>
</feature>
<dbReference type="EMBL" id="CP139558">
    <property type="protein sequence ID" value="WPU92783.1"/>
    <property type="molecule type" value="Genomic_DNA"/>
</dbReference>
<dbReference type="InterPro" id="IPR013325">
    <property type="entry name" value="RNA_pol_sigma_r2"/>
</dbReference>
<dbReference type="Pfam" id="PF08281">
    <property type="entry name" value="Sigma70_r4_2"/>
    <property type="match status" value="1"/>
</dbReference>
<keyword evidence="4" id="KW-0804">Transcription</keyword>
<dbReference type="RefSeq" id="WP_321561943.1">
    <property type="nucleotide sequence ID" value="NZ_CP139558.1"/>
</dbReference>
<sequence length="202" mass="24212">MSFDKAQPHLNEDALLWQGLSNGDEMAFDKLINKYFQTLFSYGIRFCQDRDIVKDCIQELFVELWNKRNIIQEPNSVKWYLIVAARNRIFREQTKWNKNQSLDADDYNFLFEYSIEKKIIEYADDLELAEKVKKALESLPPRQKEIIYLRYYENLDFDQISTVMDISRQSAHNLLQKAYKNIRSEWSLLICLLQMLATPYLR</sequence>
<evidence type="ECO:0000256" key="4">
    <source>
        <dbReference type="ARBA" id="ARBA00023163"/>
    </source>
</evidence>
<accession>A0ABZ0TKR6</accession>
<keyword evidence="8" id="KW-1185">Reference proteome</keyword>
<keyword evidence="3" id="KW-0731">Sigma factor</keyword>
<dbReference type="InterPro" id="IPR039425">
    <property type="entry name" value="RNA_pol_sigma-70-like"/>
</dbReference>
<organism evidence="7 8">
    <name type="scientific">Mucilaginibacter sabulilitoris</name>
    <dbReference type="NCBI Taxonomy" id="1173583"/>
    <lineage>
        <taxon>Bacteria</taxon>
        <taxon>Pseudomonadati</taxon>
        <taxon>Bacteroidota</taxon>
        <taxon>Sphingobacteriia</taxon>
        <taxon>Sphingobacteriales</taxon>
        <taxon>Sphingobacteriaceae</taxon>
        <taxon>Mucilaginibacter</taxon>
    </lineage>
</organism>
<dbReference type="PANTHER" id="PTHR43133:SF46">
    <property type="entry name" value="RNA POLYMERASE SIGMA-70 FACTOR ECF SUBFAMILY"/>
    <property type="match status" value="1"/>
</dbReference>
<feature type="domain" description="RNA polymerase sigma factor 70 region 4 type 2" evidence="6">
    <location>
        <begin position="130"/>
        <end position="181"/>
    </location>
</feature>
<evidence type="ECO:0000256" key="3">
    <source>
        <dbReference type="ARBA" id="ARBA00023082"/>
    </source>
</evidence>
<dbReference type="SUPFAM" id="SSF88946">
    <property type="entry name" value="Sigma2 domain of RNA polymerase sigma factors"/>
    <property type="match status" value="1"/>
</dbReference>
<dbReference type="Gene3D" id="1.10.1740.10">
    <property type="match status" value="1"/>
</dbReference>
<reference evidence="7 8" key="1">
    <citation type="submission" date="2023-11" db="EMBL/GenBank/DDBJ databases">
        <title>Analysis of the Genomes of Mucilaginibacter gossypii cycad 4 and M. sabulilitoris SNA2: microbes with the potential for plant growth promotion.</title>
        <authorList>
            <person name="Hirsch A.M."/>
            <person name="Humm E."/>
            <person name="Rubbi M."/>
            <person name="Del Vecchio G."/>
            <person name="Ha S.M."/>
            <person name="Pellegrini M."/>
            <person name="Gunsalus R.P."/>
        </authorList>
    </citation>
    <scope>NUCLEOTIDE SEQUENCE [LARGE SCALE GENOMIC DNA]</scope>
    <source>
        <strain evidence="7 8">SNA2</strain>
    </source>
</reference>
<gene>
    <name evidence="7" type="ORF">SNE25_26005</name>
</gene>
<dbReference type="CDD" id="cd06171">
    <property type="entry name" value="Sigma70_r4"/>
    <property type="match status" value="1"/>
</dbReference>
<dbReference type="NCBIfam" id="TIGR02937">
    <property type="entry name" value="sigma70-ECF"/>
    <property type="match status" value="1"/>
</dbReference>
<evidence type="ECO:0000313" key="8">
    <source>
        <dbReference type="Proteomes" id="UP001324380"/>
    </source>
</evidence>
<evidence type="ECO:0000256" key="2">
    <source>
        <dbReference type="ARBA" id="ARBA00023015"/>
    </source>
</evidence>
<dbReference type="Proteomes" id="UP001324380">
    <property type="component" value="Chromosome"/>
</dbReference>
<dbReference type="SUPFAM" id="SSF88659">
    <property type="entry name" value="Sigma3 and sigma4 domains of RNA polymerase sigma factors"/>
    <property type="match status" value="1"/>
</dbReference>
<proteinExistence type="inferred from homology"/>
<dbReference type="InterPro" id="IPR036388">
    <property type="entry name" value="WH-like_DNA-bd_sf"/>
</dbReference>
<protein>
    <submittedName>
        <fullName evidence="7">Sigma-70 family RNA polymerase sigma factor</fullName>
    </submittedName>
</protein>
<comment type="similarity">
    <text evidence="1">Belongs to the sigma-70 factor family. ECF subfamily.</text>
</comment>
<dbReference type="InterPro" id="IPR013249">
    <property type="entry name" value="RNA_pol_sigma70_r4_t2"/>
</dbReference>
<dbReference type="InterPro" id="IPR013324">
    <property type="entry name" value="RNA_pol_sigma_r3/r4-like"/>
</dbReference>
<keyword evidence="2" id="KW-0805">Transcription regulation</keyword>
<evidence type="ECO:0000256" key="1">
    <source>
        <dbReference type="ARBA" id="ARBA00010641"/>
    </source>
</evidence>